<feature type="compositionally biased region" description="Low complexity" evidence="1">
    <location>
        <begin position="124"/>
        <end position="138"/>
    </location>
</feature>
<sequence length="168" mass="18195">MMISGIDDNTTLSAGAGLTMAGTQGTAGGDFNAALKASQKADARQKAHESEMDAIKEKGFTNWVRDTRIEKLKEELRKKIMAQMGLDDEALSKMEPVVQQILEQKIQEAVEEQLQQALKEEEQQQQQQGAPGQSVAQQTTTQAGKNDRRGISCPVIPALAQAGGIPIF</sequence>
<feature type="region of interest" description="Disordered" evidence="1">
    <location>
        <begin position="117"/>
        <end position="150"/>
    </location>
</feature>
<evidence type="ECO:0000313" key="3">
    <source>
        <dbReference type="Proteomes" id="UP000680714"/>
    </source>
</evidence>
<dbReference type="RefSeq" id="WP_211545782.1">
    <property type="nucleotide sequence ID" value="NZ_JAGTUF010000001.1"/>
</dbReference>
<comment type="caution">
    <text evidence="2">The sequence shown here is derived from an EMBL/GenBank/DDBJ whole genome shotgun (WGS) entry which is preliminary data.</text>
</comment>
<keyword evidence="3" id="KW-1185">Reference proteome</keyword>
<dbReference type="EMBL" id="JAGTUF010000001">
    <property type="protein sequence ID" value="MBR9970275.1"/>
    <property type="molecule type" value="Genomic_DNA"/>
</dbReference>
<name>A0ABS5I790_9PROT</name>
<proteinExistence type="predicted"/>
<evidence type="ECO:0000256" key="1">
    <source>
        <dbReference type="SAM" id="MobiDB-lite"/>
    </source>
</evidence>
<organism evidence="2 3">
    <name type="scientific">Magnetospirillum sulfuroxidans</name>
    <dbReference type="NCBI Taxonomy" id="611300"/>
    <lineage>
        <taxon>Bacteria</taxon>
        <taxon>Pseudomonadati</taxon>
        <taxon>Pseudomonadota</taxon>
        <taxon>Alphaproteobacteria</taxon>
        <taxon>Rhodospirillales</taxon>
        <taxon>Rhodospirillaceae</taxon>
        <taxon>Magnetospirillum</taxon>
    </lineage>
</organism>
<evidence type="ECO:0000313" key="2">
    <source>
        <dbReference type="EMBL" id="MBR9970275.1"/>
    </source>
</evidence>
<accession>A0ABS5I790</accession>
<dbReference type="Proteomes" id="UP000680714">
    <property type="component" value="Unassembled WGS sequence"/>
</dbReference>
<protein>
    <submittedName>
        <fullName evidence="2">Uncharacterized protein</fullName>
    </submittedName>
</protein>
<reference evidence="2 3" key="1">
    <citation type="submission" date="2021-04" db="EMBL/GenBank/DDBJ databases">
        <title>Magnetospirillum sulfuroxidans sp. nov., a facultative chemolithoautotrophic sulfur-oxidizing alphaproteobacterium isolated from freshwater sediment and proposals for Paramagetospirillum gen. nov., and Magnetospirillaceae fam. nov.</title>
        <authorList>
            <person name="Koziaeva V."/>
            <person name="Geelhoed J.S."/>
            <person name="Sorokin D.Y."/>
            <person name="Grouzdev D.S."/>
        </authorList>
    </citation>
    <scope>NUCLEOTIDE SEQUENCE [LARGE SCALE GENOMIC DNA]</scope>
    <source>
        <strain evidence="2 3">J10</strain>
    </source>
</reference>
<gene>
    <name evidence="2" type="ORF">KEC16_00940</name>
</gene>